<dbReference type="RefSeq" id="WP_094263443.1">
    <property type="nucleotide sequence ID" value="NZ_NOWF01000002.1"/>
</dbReference>
<dbReference type="GO" id="GO:0005829">
    <property type="term" value="C:cytosol"/>
    <property type="evidence" value="ECO:0007669"/>
    <property type="project" value="TreeGrafter"/>
</dbReference>
<gene>
    <name evidence="5" type="ORF">CHM34_04835</name>
</gene>
<feature type="domain" description="4'-phosphopantetheinyl transferase" evidence="3">
    <location>
        <begin position="110"/>
        <end position="204"/>
    </location>
</feature>
<dbReference type="OrthoDB" id="9808281at2"/>
<dbReference type="PANTHER" id="PTHR12215:SF10">
    <property type="entry name" value="L-AMINOADIPATE-SEMIALDEHYDE DEHYDROGENASE-PHOSPHOPANTETHEINYL TRANSFERASE"/>
    <property type="match status" value="1"/>
</dbReference>
<name>A0A235B9X4_9BACL</name>
<comment type="similarity">
    <text evidence="1">Belongs to the P-Pant transferase superfamily. Gsp/Sfp/HetI/AcpT family.</text>
</comment>
<evidence type="ECO:0000256" key="2">
    <source>
        <dbReference type="ARBA" id="ARBA00022679"/>
    </source>
</evidence>
<dbReference type="InterPro" id="IPR055066">
    <property type="entry name" value="AASDHPPT_N"/>
</dbReference>
<comment type="caution">
    <text evidence="5">The sequence shown here is derived from an EMBL/GenBank/DDBJ whole genome shotgun (WGS) entry which is preliminary data.</text>
</comment>
<dbReference type="GO" id="GO:0008897">
    <property type="term" value="F:holo-[acyl-carrier-protein] synthase activity"/>
    <property type="evidence" value="ECO:0007669"/>
    <property type="project" value="InterPro"/>
</dbReference>
<dbReference type="AlphaFoldDB" id="A0A235B9X4"/>
<dbReference type="Pfam" id="PF22624">
    <property type="entry name" value="AASDHPPT_N"/>
    <property type="match status" value="1"/>
</dbReference>
<evidence type="ECO:0000259" key="4">
    <source>
        <dbReference type="Pfam" id="PF22624"/>
    </source>
</evidence>
<evidence type="ECO:0000259" key="3">
    <source>
        <dbReference type="Pfam" id="PF01648"/>
    </source>
</evidence>
<dbReference type="EMBL" id="NOWF01000002">
    <property type="protein sequence ID" value="OYD09094.1"/>
    <property type="molecule type" value="Genomic_DNA"/>
</dbReference>
<evidence type="ECO:0000313" key="5">
    <source>
        <dbReference type="EMBL" id="OYD09094.1"/>
    </source>
</evidence>
<sequence>MLIPVDTFYVKMPTDVKKNELEHYLHWLTREETLRYERYIPARKMEFITGRVLMKKVLAAYLDVSPFKIQFRANRFGKLFIDGVHTTNIGFNLSHSRRMMVLSCSKKRNIGVDVQYIWDDHLEVMSKVFTDAEIDQIEQCKRKEDQLRTFTLLWTRKEAVMKATGRGFSLSPQSFSVPTDWGKCKVGDWFYISFPLQSDYVVTIALESQNHEKQNGPIRERVKQIPFETLFAGKTR</sequence>
<dbReference type="GO" id="GO:0000287">
    <property type="term" value="F:magnesium ion binding"/>
    <property type="evidence" value="ECO:0007669"/>
    <property type="project" value="InterPro"/>
</dbReference>
<dbReference type="PANTHER" id="PTHR12215">
    <property type="entry name" value="PHOSPHOPANTETHEINE TRANSFERASE"/>
    <property type="match status" value="1"/>
</dbReference>
<dbReference type="InterPro" id="IPR050559">
    <property type="entry name" value="P-Pant_transferase_sf"/>
</dbReference>
<keyword evidence="2" id="KW-0808">Transferase</keyword>
<dbReference type="InterPro" id="IPR037143">
    <property type="entry name" value="4-PPantetheinyl_Trfase_dom_sf"/>
</dbReference>
<protein>
    <submittedName>
        <fullName evidence="5">Uncharacterized protein</fullName>
    </submittedName>
</protein>
<dbReference type="Proteomes" id="UP000215459">
    <property type="component" value="Unassembled WGS sequence"/>
</dbReference>
<proteinExistence type="inferred from homology"/>
<dbReference type="InterPro" id="IPR008278">
    <property type="entry name" value="4-PPantetheinyl_Trfase_dom"/>
</dbReference>
<accession>A0A235B9X4</accession>
<dbReference type="GO" id="GO:0019878">
    <property type="term" value="P:lysine biosynthetic process via aminoadipic acid"/>
    <property type="evidence" value="ECO:0007669"/>
    <property type="project" value="TreeGrafter"/>
</dbReference>
<organism evidence="5 6">
    <name type="scientific">Paludifilum halophilum</name>
    <dbReference type="NCBI Taxonomy" id="1642702"/>
    <lineage>
        <taxon>Bacteria</taxon>
        <taxon>Bacillati</taxon>
        <taxon>Bacillota</taxon>
        <taxon>Bacilli</taxon>
        <taxon>Bacillales</taxon>
        <taxon>Thermoactinomycetaceae</taxon>
        <taxon>Paludifilum</taxon>
    </lineage>
</organism>
<dbReference type="Pfam" id="PF01648">
    <property type="entry name" value="ACPS"/>
    <property type="match status" value="1"/>
</dbReference>
<reference evidence="5 6" key="1">
    <citation type="submission" date="2017-07" db="EMBL/GenBank/DDBJ databases">
        <title>The genome sequence of Paludifilum halophilum highlights mechanisms for microbial adaptation to high salt environemnts.</title>
        <authorList>
            <person name="Belbahri L."/>
        </authorList>
    </citation>
    <scope>NUCLEOTIDE SEQUENCE [LARGE SCALE GENOMIC DNA]</scope>
    <source>
        <strain evidence="5 6">DSM 102817</strain>
    </source>
</reference>
<evidence type="ECO:0000313" key="6">
    <source>
        <dbReference type="Proteomes" id="UP000215459"/>
    </source>
</evidence>
<dbReference type="Gene3D" id="3.90.470.20">
    <property type="entry name" value="4'-phosphopantetheinyl transferase domain"/>
    <property type="match status" value="2"/>
</dbReference>
<evidence type="ECO:0000256" key="1">
    <source>
        <dbReference type="ARBA" id="ARBA00010990"/>
    </source>
</evidence>
<dbReference type="SUPFAM" id="SSF56214">
    <property type="entry name" value="4'-phosphopantetheinyl transferase"/>
    <property type="match status" value="2"/>
</dbReference>
<keyword evidence="6" id="KW-1185">Reference proteome</keyword>
<feature type="domain" description="4'-phosphopantetheinyl transferase N-terminal" evidence="4">
    <location>
        <begin position="18"/>
        <end position="105"/>
    </location>
</feature>